<feature type="chain" id="PRO_5039020679" description="Secreted protein" evidence="1">
    <location>
        <begin position="22"/>
        <end position="81"/>
    </location>
</feature>
<evidence type="ECO:0000313" key="3">
    <source>
        <dbReference type="Proteomes" id="UP000808337"/>
    </source>
</evidence>
<name>A0A9D7SVY8_9BACT</name>
<evidence type="ECO:0008006" key="4">
    <source>
        <dbReference type="Google" id="ProtNLM"/>
    </source>
</evidence>
<evidence type="ECO:0000313" key="2">
    <source>
        <dbReference type="EMBL" id="MBK9983251.1"/>
    </source>
</evidence>
<dbReference type="Proteomes" id="UP000808337">
    <property type="component" value="Unassembled WGS sequence"/>
</dbReference>
<organism evidence="2 3">
    <name type="scientific">Candidatus Opimibacter skivensis</name>
    <dbReference type="NCBI Taxonomy" id="2982028"/>
    <lineage>
        <taxon>Bacteria</taxon>
        <taxon>Pseudomonadati</taxon>
        <taxon>Bacteroidota</taxon>
        <taxon>Saprospiria</taxon>
        <taxon>Saprospirales</taxon>
        <taxon>Saprospiraceae</taxon>
        <taxon>Candidatus Opimibacter</taxon>
    </lineage>
</organism>
<comment type="caution">
    <text evidence="2">The sequence shown here is derived from an EMBL/GenBank/DDBJ whole genome shotgun (WGS) entry which is preliminary data.</text>
</comment>
<evidence type="ECO:0000256" key="1">
    <source>
        <dbReference type="SAM" id="SignalP"/>
    </source>
</evidence>
<feature type="signal peptide" evidence="1">
    <location>
        <begin position="1"/>
        <end position="21"/>
    </location>
</feature>
<sequence>MKRKYFLLTLFVFGFTAGIIAQPVSEDLPQITGCFALINAKVISAPGKPCIGRDDHHAGWSDHRYRTPRKNSFGCLSDSSG</sequence>
<proteinExistence type="predicted"/>
<reference evidence="2 3" key="1">
    <citation type="submission" date="2020-10" db="EMBL/GenBank/DDBJ databases">
        <title>Connecting structure to function with the recovery of over 1000 high-quality activated sludge metagenome-assembled genomes encoding full-length rRNA genes using long-read sequencing.</title>
        <authorList>
            <person name="Singleton C.M."/>
            <person name="Petriglieri F."/>
            <person name="Kristensen J.M."/>
            <person name="Kirkegaard R.H."/>
            <person name="Michaelsen T.Y."/>
            <person name="Andersen M.H."/>
            <person name="Karst S.M."/>
            <person name="Dueholm M.S."/>
            <person name="Nielsen P.H."/>
            <person name="Albertsen M."/>
        </authorList>
    </citation>
    <scope>NUCLEOTIDE SEQUENCE [LARGE SCALE GENOMIC DNA]</scope>
    <source>
        <strain evidence="2">Ribe_18-Q3-R11-54_MAXAC.273</strain>
    </source>
</reference>
<dbReference type="EMBL" id="JADKGY010000014">
    <property type="protein sequence ID" value="MBK9983251.1"/>
    <property type="molecule type" value="Genomic_DNA"/>
</dbReference>
<keyword evidence="1" id="KW-0732">Signal</keyword>
<dbReference type="AlphaFoldDB" id="A0A9D7SVY8"/>
<accession>A0A9D7SVY8</accession>
<gene>
    <name evidence="2" type="ORF">IPP15_12740</name>
</gene>
<protein>
    <recommendedName>
        <fullName evidence="4">Secreted protein</fullName>
    </recommendedName>
</protein>